<reference evidence="1" key="1">
    <citation type="journal article" date="2015" name="PeerJ">
        <title>First genomic representation of candidate bacterial phylum KSB3 points to enhanced environmental sensing as a trigger of wastewater bulking.</title>
        <authorList>
            <person name="Sekiguchi Y."/>
            <person name="Ohashi A."/>
            <person name="Parks D.H."/>
            <person name="Yamauchi T."/>
            <person name="Tyson G.W."/>
            <person name="Hugenholtz P."/>
        </authorList>
    </citation>
    <scope>NUCLEOTIDE SEQUENCE [LARGE SCALE GENOMIC DNA]</scope>
</reference>
<dbReference type="SUPFAM" id="SSF54637">
    <property type="entry name" value="Thioesterase/thiol ester dehydrase-isomerase"/>
    <property type="match status" value="1"/>
</dbReference>
<proteinExistence type="predicted"/>
<dbReference type="SUPFAM" id="SSF56300">
    <property type="entry name" value="Metallo-dependent phosphatases"/>
    <property type="match status" value="1"/>
</dbReference>
<dbReference type="GO" id="GO:0004113">
    <property type="term" value="F:2',3'-cyclic-nucleotide 3'-phosphodiesterase activity"/>
    <property type="evidence" value="ECO:0007669"/>
    <property type="project" value="TreeGrafter"/>
</dbReference>
<evidence type="ECO:0000313" key="1">
    <source>
        <dbReference type="EMBL" id="GAK50958.1"/>
    </source>
</evidence>
<name>A0A0S6W052_9BACT</name>
<dbReference type="InterPro" id="IPR029069">
    <property type="entry name" value="HotDog_dom_sf"/>
</dbReference>
<dbReference type="STRING" id="1499966.U14_02200"/>
<dbReference type="AlphaFoldDB" id="A0A0S6W052"/>
<dbReference type="PANTHER" id="PTHR36303:SF1">
    <property type="entry name" value="2',3'-CYCLIC-NUCLEOTIDE 2'-PHOSPHODIESTERASE"/>
    <property type="match status" value="1"/>
</dbReference>
<dbReference type="Gene3D" id="3.60.21.10">
    <property type="match status" value="1"/>
</dbReference>
<protein>
    <submittedName>
        <fullName evidence="1">Metallophosphoesterase</fullName>
    </submittedName>
</protein>
<dbReference type="Pfam" id="PF13277">
    <property type="entry name" value="YmdB"/>
    <property type="match status" value="1"/>
</dbReference>
<accession>A0A0S6W052</accession>
<dbReference type="InterPro" id="IPR029052">
    <property type="entry name" value="Metallo-depent_PP-like"/>
</dbReference>
<keyword evidence="2" id="KW-1185">Reference proteome</keyword>
<dbReference type="InterPro" id="IPR005235">
    <property type="entry name" value="YmdB-like"/>
</dbReference>
<dbReference type="CDD" id="cd00586">
    <property type="entry name" value="4HBT"/>
    <property type="match status" value="1"/>
</dbReference>
<dbReference type="Pfam" id="PF13279">
    <property type="entry name" value="4HBT_2"/>
    <property type="match status" value="1"/>
</dbReference>
<dbReference type="HOGENOM" id="CLU_1048301_0_0_0"/>
<dbReference type="PANTHER" id="PTHR36303">
    <property type="entry name" value="2',3'-CYCLIC-NUCLEOTIDE 2'-PHOSPHODIESTERASE"/>
    <property type="match status" value="1"/>
</dbReference>
<organism evidence="1">
    <name type="scientific">Candidatus Moduliflexus flocculans</name>
    <dbReference type="NCBI Taxonomy" id="1499966"/>
    <lineage>
        <taxon>Bacteria</taxon>
        <taxon>Candidatus Moduliflexota</taxon>
        <taxon>Candidatus Moduliflexia</taxon>
        <taxon>Candidatus Moduliflexales</taxon>
        <taxon>Candidatus Moduliflexaceae</taxon>
    </lineage>
</organism>
<dbReference type="Gene3D" id="3.10.129.10">
    <property type="entry name" value="Hotdog Thioesterase"/>
    <property type="match status" value="1"/>
</dbReference>
<sequence>MEEEVPVIRPLNFPPAAPGRGYIIKNGVMVVNLIGRVFVGQYDCPFRAMDSLLSAVNPLPKLIVVDFHAEATSEKVALGRYLDGAKSAWERIERATGAAVTVSENLFAHFSCDVREVPRAFALPEDDLTVRRYEWEHRIMRVELDFTGHIRPQAAYNWLEESVFEASAEAGWPPERRMASGFLILQMRHDTQFFALPEFGERIRIISRLVDTRRFRGTWIQEILSLNQNRVLARDYSTGIFVDIAGRPVTPPPEMMADMQGKTVK</sequence>
<gene>
    <name evidence="1" type="ORF">U14_02200</name>
</gene>
<evidence type="ECO:0000313" key="2">
    <source>
        <dbReference type="Proteomes" id="UP000030700"/>
    </source>
</evidence>
<dbReference type="EMBL" id="DF820456">
    <property type="protein sequence ID" value="GAK50958.1"/>
    <property type="molecule type" value="Genomic_DNA"/>
</dbReference>
<dbReference type="Proteomes" id="UP000030700">
    <property type="component" value="Unassembled WGS sequence"/>
</dbReference>